<feature type="compositionally biased region" description="Polar residues" evidence="1">
    <location>
        <begin position="83"/>
        <end position="92"/>
    </location>
</feature>
<dbReference type="EMBL" id="JAFBMS010001108">
    <property type="protein sequence ID" value="KAG9329549.1"/>
    <property type="molecule type" value="Genomic_DNA"/>
</dbReference>
<sequence length="92" mass="10099">MPFPTSACEGSGGPHLLFQDEAKCSPKLNTFSETYSAALWTKADAALTTHLEYTDPHTCRTPTRTPGVHRPAHLEYTDPHTCHTPTRTPGVH</sequence>
<proteinExistence type="predicted"/>
<accession>A0A8T2MMA5</accession>
<reference evidence="2" key="1">
    <citation type="thesis" date="2021" institute="BYU ScholarsArchive" country="Provo, UT, USA">
        <title>Applications of and Algorithms for Genome Assembly and Genomic Analyses with an Emphasis on Marine Teleosts.</title>
        <authorList>
            <person name="Pickett B.D."/>
        </authorList>
    </citation>
    <scope>NUCLEOTIDE SEQUENCE</scope>
    <source>
        <strain evidence="2">HI-2016</strain>
    </source>
</reference>
<dbReference type="Proteomes" id="UP000824540">
    <property type="component" value="Unassembled WGS sequence"/>
</dbReference>
<feature type="compositionally biased region" description="Basic and acidic residues" evidence="1">
    <location>
        <begin position="72"/>
        <end position="81"/>
    </location>
</feature>
<evidence type="ECO:0000256" key="1">
    <source>
        <dbReference type="SAM" id="MobiDB-lite"/>
    </source>
</evidence>
<keyword evidence="3" id="KW-1185">Reference proteome</keyword>
<gene>
    <name evidence="2" type="ORF">JZ751_004197</name>
</gene>
<dbReference type="AlphaFoldDB" id="A0A8T2MMA5"/>
<protein>
    <submittedName>
        <fullName evidence="2">Uncharacterized protein</fullName>
    </submittedName>
</protein>
<feature type="region of interest" description="Disordered" evidence="1">
    <location>
        <begin position="58"/>
        <end position="92"/>
    </location>
</feature>
<evidence type="ECO:0000313" key="2">
    <source>
        <dbReference type="EMBL" id="KAG9329549.1"/>
    </source>
</evidence>
<name>A0A8T2MMA5_9TELE</name>
<evidence type="ECO:0000313" key="3">
    <source>
        <dbReference type="Proteomes" id="UP000824540"/>
    </source>
</evidence>
<comment type="caution">
    <text evidence="2">The sequence shown here is derived from an EMBL/GenBank/DDBJ whole genome shotgun (WGS) entry which is preliminary data.</text>
</comment>
<organism evidence="2 3">
    <name type="scientific">Albula glossodonta</name>
    <name type="common">roundjaw bonefish</name>
    <dbReference type="NCBI Taxonomy" id="121402"/>
    <lineage>
        <taxon>Eukaryota</taxon>
        <taxon>Metazoa</taxon>
        <taxon>Chordata</taxon>
        <taxon>Craniata</taxon>
        <taxon>Vertebrata</taxon>
        <taxon>Euteleostomi</taxon>
        <taxon>Actinopterygii</taxon>
        <taxon>Neopterygii</taxon>
        <taxon>Teleostei</taxon>
        <taxon>Albuliformes</taxon>
        <taxon>Albulidae</taxon>
        <taxon>Albula</taxon>
    </lineage>
</organism>